<keyword evidence="1" id="KW-1133">Transmembrane helix</keyword>
<dbReference type="Proteomes" id="UP000036902">
    <property type="component" value="Chromosome"/>
</dbReference>
<protein>
    <submittedName>
        <fullName evidence="2">Uncharacterized protein</fullName>
    </submittedName>
</protein>
<sequence length="198" mass="21230">MKAAESRQAELARFAAPGLAVGGLVVAAALLIGSIARVDDAASALDRVRRADAQIDAELQSISARADATRRTAEHWQALEALARTPGPQSWSLALQEAVERLGRENKPARILSTSFSPPQPPAGKPASLLLHSEATTRFALRHEGHLPRLLDVIESTPHVRVRACRLERVVSQAPARITADCRLSWLSVALPAIAKTP</sequence>
<dbReference type="KEGG" id="thu:AC731_017985"/>
<name>A0A127K9L6_9RHOO</name>
<gene>
    <name evidence="2" type="ORF">AC731_017985</name>
</gene>
<feature type="transmembrane region" description="Helical" evidence="1">
    <location>
        <begin position="12"/>
        <end position="36"/>
    </location>
</feature>
<organism evidence="2 3">
    <name type="scientific">Thauera humireducens</name>
    <dbReference type="NCBI Taxonomy" id="1134435"/>
    <lineage>
        <taxon>Bacteria</taxon>
        <taxon>Pseudomonadati</taxon>
        <taxon>Pseudomonadota</taxon>
        <taxon>Betaproteobacteria</taxon>
        <taxon>Rhodocyclales</taxon>
        <taxon>Zoogloeaceae</taxon>
        <taxon>Thauera</taxon>
    </lineage>
</organism>
<evidence type="ECO:0000313" key="3">
    <source>
        <dbReference type="Proteomes" id="UP000036902"/>
    </source>
</evidence>
<proteinExistence type="predicted"/>
<evidence type="ECO:0000313" key="2">
    <source>
        <dbReference type="EMBL" id="AMO38668.1"/>
    </source>
</evidence>
<accession>A0A127K9L6</accession>
<dbReference type="STRING" id="1134435.AC731_017985"/>
<keyword evidence="1" id="KW-0472">Membrane</keyword>
<keyword evidence="1" id="KW-0812">Transmembrane</keyword>
<keyword evidence="3" id="KW-1185">Reference proteome</keyword>
<dbReference type="EMBL" id="CP014646">
    <property type="protein sequence ID" value="AMO38668.1"/>
    <property type="molecule type" value="Genomic_DNA"/>
</dbReference>
<evidence type="ECO:0000256" key="1">
    <source>
        <dbReference type="SAM" id="Phobius"/>
    </source>
</evidence>
<dbReference type="AlphaFoldDB" id="A0A127K9L6"/>
<reference evidence="3" key="1">
    <citation type="submission" date="2016-03" db="EMBL/GenBank/DDBJ databases">
        <authorList>
            <person name="Ma C."/>
            <person name="Zhou S."/>
            <person name="Yang G."/>
        </authorList>
    </citation>
    <scope>NUCLEOTIDE SEQUENCE [LARGE SCALE GENOMIC DNA]</scope>
    <source>
        <strain evidence="3">SgZ-1</strain>
    </source>
</reference>
<dbReference type="RefSeq" id="WP_048708249.1">
    <property type="nucleotide sequence ID" value="NZ_CP014646.1"/>
</dbReference>